<dbReference type="InterPro" id="IPR036278">
    <property type="entry name" value="Sialidase_sf"/>
</dbReference>
<name>A0A1E3AAZ6_9FIRM</name>
<reference evidence="2 3" key="1">
    <citation type="submission" date="2016-07" db="EMBL/GenBank/DDBJ databases">
        <title>Characterization of isolates of Eisenbergiella tayi derived from blood cultures, using whole genome sequencing.</title>
        <authorList>
            <person name="Burdz T."/>
            <person name="Wiebe D."/>
            <person name="Huynh C."/>
            <person name="Bernard K."/>
        </authorList>
    </citation>
    <scope>NUCLEOTIDE SEQUENCE [LARGE SCALE GENOMIC DNA]</scope>
    <source>
        <strain evidence="2 3">NML 110608</strain>
    </source>
</reference>
<evidence type="ECO:0000313" key="3">
    <source>
        <dbReference type="Proteomes" id="UP000094067"/>
    </source>
</evidence>
<dbReference type="InterPro" id="IPR011040">
    <property type="entry name" value="Sialidase"/>
</dbReference>
<dbReference type="CDD" id="cd15482">
    <property type="entry name" value="Sialidase_non-viral"/>
    <property type="match status" value="1"/>
</dbReference>
<evidence type="ECO:0000259" key="1">
    <source>
        <dbReference type="Pfam" id="PF13088"/>
    </source>
</evidence>
<dbReference type="PANTHER" id="PTHR43752">
    <property type="entry name" value="BNR/ASP-BOX REPEAT FAMILY PROTEIN"/>
    <property type="match status" value="1"/>
</dbReference>
<feature type="domain" description="Sialidase" evidence="1">
    <location>
        <begin position="48"/>
        <end position="350"/>
    </location>
</feature>
<proteinExistence type="predicted"/>
<dbReference type="PANTHER" id="PTHR43752:SF2">
    <property type="entry name" value="BNR_ASP-BOX REPEAT FAMILY PROTEIN"/>
    <property type="match status" value="1"/>
</dbReference>
<dbReference type="Gene3D" id="2.120.10.10">
    <property type="match status" value="1"/>
</dbReference>
<dbReference type="PATRIC" id="fig|1432052.4.peg.1874"/>
<protein>
    <submittedName>
        <fullName evidence="2">BNR/Asp-box repeat protein</fullName>
    </submittedName>
</protein>
<dbReference type="AlphaFoldDB" id="A0A1E3AAZ6"/>
<dbReference type="RefSeq" id="WP_069151949.1">
    <property type="nucleotide sequence ID" value="NZ_DAWDRA010000129.1"/>
</dbReference>
<dbReference type="Proteomes" id="UP000094067">
    <property type="component" value="Unassembled WGS sequence"/>
</dbReference>
<dbReference type="EMBL" id="MCGH01000002">
    <property type="protein sequence ID" value="ODM05789.1"/>
    <property type="molecule type" value="Genomic_DNA"/>
</dbReference>
<accession>A0A1E3AAZ6</accession>
<dbReference type="SUPFAM" id="SSF50939">
    <property type="entry name" value="Sialidases"/>
    <property type="match status" value="1"/>
</dbReference>
<organism evidence="2 3">
    <name type="scientific">Eisenbergiella tayi</name>
    <dbReference type="NCBI Taxonomy" id="1432052"/>
    <lineage>
        <taxon>Bacteria</taxon>
        <taxon>Bacillati</taxon>
        <taxon>Bacillota</taxon>
        <taxon>Clostridia</taxon>
        <taxon>Lachnospirales</taxon>
        <taxon>Lachnospiraceae</taxon>
        <taxon>Eisenbergiella</taxon>
    </lineage>
</organism>
<evidence type="ECO:0000313" key="2">
    <source>
        <dbReference type="EMBL" id="ODM05789.1"/>
    </source>
</evidence>
<dbReference type="Pfam" id="PF13088">
    <property type="entry name" value="BNR_2"/>
    <property type="match status" value="1"/>
</dbReference>
<comment type="caution">
    <text evidence="2">The sequence shown here is derived from an EMBL/GenBank/DDBJ whole genome shotgun (WGS) entry which is preliminary data.</text>
</comment>
<sequence>MARTYVTLETMKEDGKLYDNKLRDTVESLIPNPYESCHAADLLELPGGDLLCCWFAGSNEGNADISIVVSRLKAGESQWSIPVKVSDDAERSEQNPSLFLTPEGEIWLMYTAQISRAARPDSKFNLQYTAEIRRKISKDNGETWGKTEVMFSREGSFCRQKIQILSNGRWVFGNWICFNDDTHNGSDITIVQISDDNGISWRSVEIPGSRGRVHANIIEMEPGRLLALFRSRSADNIYISHSDDWGESWSVPVRTELPNNNSSISAIRLQSGALAVAYNPVCANDNPDITVWPRQRCPVAVAVSFDNGRTWPAARLVEQGEGFIGSGNDISNRRYEYPVIMQSSDGWIHVAYSYGDRRCIKYAAFKEEWIMGKDTSVNGCLNPTEEKDK</sequence>
<gene>
    <name evidence="2" type="ORF">BEI61_01678</name>
</gene>